<evidence type="ECO:0000256" key="1">
    <source>
        <dbReference type="ARBA" id="ARBA00022630"/>
    </source>
</evidence>
<dbReference type="Gene3D" id="3.30.465.10">
    <property type="match status" value="1"/>
</dbReference>
<feature type="domain" description="FAD-binding PCMH-type" evidence="4">
    <location>
        <begin position="1"/>
        <end position="177"/>
    </location>
</feature>
<dbReference type="InterPro" id="IPR016169">
    <property type="entry name" value="FAD-bd_PCMH_sub2"/>
</dbReference>
<reference evidence="7" key="2">
    <citation type="submission" date="2015-04" db="EMBL/GenBank/DDBJ databases">
        <title>Complete genome sequence of Salinicoccus halodurans strain H3B36, isolated from the Qaidam basin of China.</title>
        <authorList>
            <person name="Ma Y."/>
            <person name="Jiang K."/>
            <person name="Xue Y."/>
        </authorList>
    </citation>
    <scope>NUCLEOTIDE SEQUENCE [LARGE SCALE GENOMIC DNA]</scope>
    <source>
        <strain evidence="7">H3B36</strain>
    </source>
</reference>
<dbReference type="InterPro" id="IPR005107">
    <property type="entry name" value="CO_DH_flav_C"/>
</dbReference>
<evidence type="ECO:0000313" key="6">
    <source>
        <dbReference type="EMBL" id="SFK52326.1"/>
    </source>
</evidence>
<evidence type="ECO:0000256" key="3">
    <source>
        <dbReference type="ARBA" id="ARBA00023002"/>
    </source>
</evidence>
<dbReference type="OrthoDB" id="9774454at2"/>
<dbReference type="Pfam" id="PF00941">
    <property type="entry name" value="FAD_binding_5"/>
    <property type="match status" value="1"/>
</dbReference>
<reference evidence="6 8" key="3">
    <citation type="submission" date="2016-10" db="EMBL/GenBank/DDBJ databases">
        <authorList>
            <person name="Varghese N."/>
            <person name="Submissions S."/>
        </authorList>
    </citation>
    <scope>NUCLEOTIDE SEQUENCE [LARGE SCALE GENOMIC DNA]</scope>
    <source>
        <strain evidence="6 8">CGMCC 1.6501</strain>
    </source>
</reference>
<dbReference type="InterPro" id="IPR002346">
    <property type="entry name" value="Mopterin_DH_FAD-bd"/>
</dbReference>
<dbReference type="InterPro" id="IPR016166">
    <property type="entry name" value="FAD-bd_PCMH"/>
</dbReference>
<dbReference type="Gene3D" id="3.30.390.50">
    <property type="entry name" value="CO dehydrogenase flavoprotein, C-terminal domain"/>
    <property type="match status" value="1"/>
</dbReference>
<dbReference type="PANTHER" id="PTHR42659:SF2">
    <property type="entry name" value="XANTHINE DEHYDROGENASE SUBUNIT C-RELATED"/>
    <property type="match status" value="1"/>
</dbReference>
<reference evidence="5 7" key="1">
    <citation type="journal article" date="2015" name="Int. J. Syst. Evol. Microbiol.">
        <title>Complete genome sequence of Salinicoccus halodurans H3B36, isolated from the Qaidam Basin in China.</title>
        <authorList>
            <person name="Jiang K."/>
            <person name="Xue Y."/>
            <person name="Ma Y."/>
        </authorList>
    </citation>
    <scope>NUCLEOTIDE SEQUENCE [LARGE SCALE GENOMIC DNA]</scope>
    <source>
        <strain evidence="5 7">H3B36</strain>
    </source>
</reference>
<proteinExistence type="predicted"/>
<dbReference type="AlphaFoldDB" id="A0A0F7HL41"/>
<keyword evidence="3" id="KW-0560">Oxidoreductase</keyword>
<evidence type="ECO:0000256" key="2">
    <source>
        <dbReference type="ARBA" id="ARBA00022827"/>
    </source>
</evidence>
<sequence>MKPSKFDYYRPQTLEETLNLLANYGDEGKILAGGQSFIPILNMRMSEVDCLIDINNVKDLDYIKIEEDILKIGTLTRQRSLEQSDLVFDKLPLLRETCEFIGHQQTRNRGTVGGSVVHADPSAELPLVFLILGGKAIIQSEIETRETELNDFFLTYLTTDMMPDELLTSIHVPISDVPTGYAFEEISRRHGDFALVSAVCLMNRNISGKITDLRLAIGGVDAVPMLADEEDLKPLIGKHIEEEIIDEIAESVLEMAEPDGDLHASAEYRMHIAKVLIKKVMKKAYLRAERKEVPN</sequence>
<dbReference type="InterPro" id="IPR016167">
    <property type="entry name" value="FAD-bd_PCMH_sub1"/>
</dbReference>
<evidence type="ECO:0000313" key="5">
    <source>
        <dbReference type="EMBL" id="AKG73544.1"/>
    </source>
</evidence>
<dbReference type="GO" id="GO:0016491">
    <property type="term" value="F:oxidoreductase activity"/>
    <property type="evidence" value="ECO:0007669"/>
    <property type="project" value="UniProtKB-KW"/>
</dbReference>
<dbReference type="Proteomes" id="UP000034029">
    <property type="component" value="Chromosome"/>
</dbReference>
<dbReference type="SMART" id="SM01092">
    <property type="entry name" value="CO_deh_flav_C"/>
    <property type="match status" value="1"/>
</dbReference>
<evidence type="ECO:0000259" key="4">
    <source>
        <dbReference type="PROSITE" id="PS51387"/>
    </source>
</evidence>
<dbReference type="KEGG" id="shv:AAT16_04535"/>
<dbReference type="PANTHER" id="PTHR42659">
    <property type="entry name" value="XANTHINE DEHYDROGENASE SUBUNIT C-RELATED"/>
    <property type="match status" value="1"/>
</dbReference>
<accession>A0A0F7HL41</accession>
<dbReference type="PROSITE" id="PS51387">
    <property type="entry name" value="FAD_PCMH"/>
    <property type="match status" value="1"/>
</dbReference>
<dbReference type="InterPro" id="IPR036318">
    <property type="entry name" value="FAD-bd_PCMH-like_sf"/>
</dbReference>
<dbReference type="InterPro" id="IPR051312">
    <property type="entry name" value="Diverse_Substr_Oxidored"/>
</dbReference>
<dbReference type="EMBL" id="CP011366">
    <property type="protein sequence ID" value="AKG73544.1"/>
    <property type="molecule type" value="Genomic_DNA"/>
</dbReference>
<dbReference type="GO" id="GO:0071949">
    <property type="term" value="F:FAD binding"/>
    <property type="evidence" value="ECO:0007669"/>
    <property type="project" value="InterPro"/>
</dbReference>
<dbReference type="Proteomes" id="UP000183090">
    <property type="component" value="Unassembled WGS sequence"/>
</dbReference>
<evidence type="ECO:0000313" key="8">
    <source>
        <dbReference type="Proteomes" id="UP000183090"/>
    </source>
</evidence>
<dbReference type="SUPFAM" id="SSF56176">
    <property type="entry name" value="FAD-binding/transporter-associated domain-like"/>
    <property type="match status" value="1"/>
</dbReference>
<dbReference type="InterPro" id="IPR036683">
    <property type="entry name" value="CO_DH_flav_C_dom_sf"/>
</dbReference>
<dbReference type="Gene3D" id="3.30.43.10">
    <property type="entry name" value="Uridine Diphospho-n-acetylenolpyruvylglucosamine Reductase, domain 2"/>
    <property type="match status" value="1"/>
</dbReference>
<keyword evidence="7" id="KW-1185">Reference proteome</keyword>
<evidence type="ECO:0000313" key="7">
    <source>
        <dbReference type="Proteomes" id="UP000034029"/>
    </source>
</evidence>
<name>A0A0F7HL41_9STAP</name>
<dbReference type="RefSeq" id="WP_046789734.1">
    <property type="nucleotide sequence ID" value="NZ_CP011366.1"/>
</dbReference>
<dbReference type="Pfam" id="PF03450">
    <property type="entry name" value="CO_deh_flav_C"/>
    <property type="match status" value="1"/>
</dbReference>
<keyword evidence="2" id="KW-0274">FAD</keyword>
<dbReference type="EMBL" id="FOTB01000001">
    <property type="protein sequence ID" value="SFK52326.1"/>
    <property type="molecule type" value="Genomic_DNA"/>
</dbReference>
<gene>
    <name evidence="5" type="ORF">AAT16_04535</name>
    <name evidence="6" type="ORF">SAMN05216235_0143</name>
</gene>
<dbReference type="SUPFAM" id="SSF55447">
    <property type="entry name" value="CO dehydrogenase flavoprotein C-terminal domain-like"/>
    <property type="match status" value="1"/>
</dbReference>
<keyword evidence="1" id="KW-0285">Flavoprotein</keyword>
<protein>
    <submittedName>
        <fullName evidence="6">Carbon-monoxide dehydrogenase medium subunit/2-furoyl-CoA dehydrogenase FAD binding subunit</fullName>
    </submittedName>
    <submittedName>
        <fullName evidence="5">Molybdopterin dehydrogenase</fullName>
    </submittedName>
</protein>
<organism evidence="6 8">
    <name type="scientific">Salinicoccus halodurans</name>
    <dbReference type="NCBI Taxonomy" id="407035"/>
    <lineage>
        <taxon>Bacteria</taxon>
        <taxon>Bacillati</taxon>
        <taxon>Bacillota</taxon>
        <taxon>Bacilli</taxon>
        <taxon>Bacillales</taxon>
        <taxon>Staphylococcaceae</taxon>
        <taxon>Salinicoccus</taxon>
    </lineage>
</organism>